<dbReference type="EMBL" id="CAUJNA010003456">
    <property type="protein sequence ID" value="CAJ1402547.1"/>
    <property type="molecule type" value="Genomic_DNA"/>
</dbReference>
<reference evidence="2" key="1">
    <citation type="submission" date="2023-08" db="EMBL/GenBank/DDBJ databases">
        <authorList>
            <person name="Chen Y."/>
            <person name="Shah S."/>
            <person name="Dougan E. K."/>
            <person name="Thang M."/>
            <person name="Chan C."/>
        </authorList>
    </citation>
    <scope>NUCLEOTIDE SEQUENCE</scope>
</reference>
<protein>
    <submittedName>
        <fullName evidence="2">Uncharacterized protein</fullName>
    </submittedName>
</protein>
<sequence length="430" mass="48848">MDASPHAEAAECASVRLRVTEEPLPVAKKRAWRKVKAKKPGEQLESDAQDSAWQSSDLPSTIQAPAPARVMPAQVLADEPAVAEVKPGQNSLQAVKEVKPEQTSLEAVKEVQPEPTSLAVKEVKPEQSSVEAVKEERKKPEEKVKEKAASLRHGKFTTDGRVQEFVYIPSGDADLASKSADIFETILRDWNLQRPHLLIKFQSGFAHPKYLLEQKELDKLENDSTRSELRRYYEHFLRQQEQADREKEAKDKAKEAKEEEEDDEEEALSEKDRAKLEEKRRKEELVKEAKRKSEQKAKALEQLNDFLYRSLSNLIDVIVRAAVRNHCWILVEGGPTGGLLLLKQAVERCKERPVVLVMDSFRKKRYPYAEVEGFLEKEKPNSLKHLLKKDPQGLQQTLEAAGLELANLLKDDHQALDPGPRAPGLWERPF</sequence>
<evidence type="ECO:0000313" key="2">
    <source>
        <dbReference type="EMBL" id="CAJ1402547.1"/>
    </source>
</evidence>
<comment type="caution">
    <text evidence="2">The sequence shown here is derived from an EMBL/GenBank/DDBJ whole genome shotgun (WGS) entry which is preliminary data.</text>
</comment>
<name>A0AA36NCX5_9DINO</name>
<feature type="region of interest" description="Disordered" evidence="1">
    <location>
        <begin position="240"/>
        <end position="274"/>
    </location>
</feature>
<feature type="region of interest" description="Disordered" evidence="1">
    <location>
        <begin position="32"/>
        <end position="60"/>
    </location>
</feature>
<gene>
    <name evidence="2" type="ORF">EVOR1521_LOCUS25402</name>
</gene>
<feature type="compositionally biased region" description="Basic and acidic residues" evidence="1">
    <location>
        <begin position="240"/>
        <end position="257"/>
    </location>
</feature>
<proteinExistence type="predicted"/>
<feature type="compositionally biased region" description="Acidic residues" evidence="1">
    <location>
        <begin position="258"/>
        <end position="267"/>
    </location>
</feature>
<dbReference type="AlphaFoldDB" id="A0AA36NCX5"/>
<evidence type="ECO:0000313" key="3">
    <source>
        <dbReference type="Proteomes" id="UP001178507"/>
    </source>
</evidence>
<organism evidence="2 3">
    <name type="scientific">Effrenium voratum</name>
    <dbReference type="NCBI Taxonomy" id="2562239"/>
    <lineage>
        <taxon>Eukaryota</taxon>
        <taxon>Sar</taxon>
        <taxon>Alveolata</taxon>
        <taxon>Dinophyceae</taxon>
        <taxon>Suessiales</taxon>
        <taxon>Symbiodiniaceae</taxon>
        <taxon>Effrenium</taxon>
    </lineage>
</organism>
<keyword evidence="3" id="KW-1185">Reference proteome</keyword>
<accession>A0AA36NCX5</accession>
<evidence type="ECO:0000256" key="1">
    <source>
        <dbReference type="SAM" id="MobiDB-lite"/>
    </source>
</evidence>
<dbReference type="Proteomes" id="UP001178507">
    <property type="component" value="Unassembled WGS sequence"/>
</dbReference>